<dbReference type="AlphaFoldDB" id="A0A0P8AI38"/>
<dbReference type="RefSeq" id="WP_176699298.1">
    <property type="nucleotide sequence ID" value="NZ_FBYC01000001.1"/>
</dbReference>
<dbReference type="Proteomes" id="UP000050413">
    <property type="component" value="Unassembled WGS sequence"/>
</dbReference>
<proteinExistence type="predicted"/>
<dbReference type="EMBL" id="LJSG01000007">
    <property type="protein sequence ID" value="KPP94010.1"/>
    <property type="molecule type" value="Genomic_DNA"/>
</dbReference>
<evidence type="ECO:0000313" key="2">
    <source>
        <dbReference type="Proteomes" id="UP000050413"/>
    </source>
</evidence>
<name>A0A0P8AI38_9RHOB</name>
<organism evidence="1 2">
    <name type="scientific">Roseibaca calidilacus</name>
    <dbReference type="NCBI Taxonomy" id="1666912"/>
    <lineage>
        <taxon>Bacteria</taxon>
        <taxon>Pseudomonadati</taxon>
        <taxon>Pseudomonadota</taxon>
        <taxon>Alphaproteobacteria</taxon>
        <taxon>Rhodobacterales</taxon>
        <taxon>Paracoccaceae</taxon>
        <taxon>Roseinatronobacter</taxon>
    </lineage>
</organism>
<accession>A0A0P8AI38</accession>
<protein>
    <submittedName>
        <fullName evidence="1">Uncharacterized protein</fullName>
    </submittedName>
</protein>
<gene>
    <name evidence="1" type="ORF">HLUCCA05_12590</name>
</gene>
<comment type="caution">
    <text evidence="1">The sequence shown here is derived from an EMBL/GenBank/DDBJ whole genome shotgun (WGS) entry which is preliminary data.</text>
</comment>
<sequence length="83" mass="9393">MREILKRFRSDFFGRNRRPALRQPTNGGAVAKDDDLPRVLGNLKTPAIYLAHKKVNANKPLYIARLASDHSTLLHGLRGEKVM</sequence>
<evidence type="ECO:0000313" key="1">
    <source>
        <dbReference type="EMBL" id="KPP94010.1"/>
    </source>
</evidence>
<reference evidence="1 2" key="1">
    <citation type="submission" date="2015-09" db="EMBL/GenBank/DDBJ databases">
        <title>Identification and resolution of microdiversity through metagenomic sequencing of parallel consortia.</title>
        <authorList>
            <person name="Nelson W.C."/>
            <person name="Romine M.F."/>
            <person name="Lindemann S.R."/>
        </authorList>
    </citation>
    <scope>NUCLEOTIDE SEQUENCE [LARGE SCALE GENOMIC DNA]</scope>
    <source>
        <strain evidence="1">HL-91</strain>
    </source>
</reference>